<keyword evidence="2" id="KW-0294">Fucose metabolism</keyword>
<evidence type="ECO:0000256" key="3">
    <source>
        <dbReference type="ARBA" id="ARBA00023277"/>
    </source>
</evidence>
<evidence type="ECO:0000313" key="6">
    <source>
        <dbReference type="Proteomes" id="UP000521943"/>
    </source>
</evidence>
<proteinExistence type="predicted"/>
<keyword evidence="1" id="KW-0808">Transferase</keyword>
<reference evidence="5 6" key="1">
    <citation type="submission" date="2020-07" db="EMBL/GenBank/DDBJ databases">
        <title>Comparative genomics of pyrophilous fungi reveals a link between fire events and developmental genes.</title>
        <authorList>
            <consortium name="DOE Joint Genome Institute"/>
            <person name="Steindorff A.S."/>
            <person name="Carver A."/>
            <person name="Calhoun S."/>
            <person name="Stillman K."/>
            <person name="Liu H."/>
            <person name="Lipzen A."/>
            <person name="Pangilinan J."/>
            <person name="Labutti K."/>
            <person name="Bruns T.D."/>
            <person name="Grigoriev I.V."/>
        </authorList>
    </citation>
    <scope>NUCLEOTIDE SEQUENCE [LARGE SCALE GENOMIC DNA]</scope>
    <source>
        <strain evidence="5 6">CBS 144469</strain>
    </source>
</reference>
<evidence type="ECO:0000313" key="5">
    <source>
        <dbReference type="EMBL" id="KAF6763150.1"/>
    </source>
</evidence>
<dbReference type="Proteomes" id="UP000521943">
    <property type="component" value="Unassembled WGS sequence"/>
</dbReference>
<dbReference type="Pfam" id="PF10250">
    <property type="entry name" value="O-FucT"/>
    <property type="match status" value="1"/>
</dbReference>
<protein>
    <submittedName>
        <fullName evidence="5">Uncharacterized protein</fullName>
    </submittedName>
</protein>
<dbReference type="OrthoDB" id="423313at2759"/>
<evidence type="ECO:0000256" key="1">
    <source>
        <dbReference type="ARBA" id="ARBA00022679"/>
    </source>
</evidence>
<name>A0A8H6ICR5_9AGAR</name>
<sequence>MLRHDRSDLGTTKLLTNRRQWMLGGICFFTVGFLLYRWSLFSSSDEVEVLDKSTPTSVTTAVGYSQKLDVLNYPHPTDTFRANLRSDQYYVTAWANGGFTNEFLSYVHLLYLAFVSERVPILPPFIADAHIAWGTGPVDFGEIFNISALETHLKRPILEWSDVKTIQQTRPSTPEFYSYTNNHTERIGCWSTRARHEAKPAGATRHEGLLGFDASYTRVPNIAYKNPDRQDDPNVMFHALAATIAVRHPYPTSDLPLMAASPSGSKLRPDEHLACYDFLYYATSGITDYEWKYAWSPEWRVIGVHLPFTDRMIDLASKYLRTVYSKELTKSGLNDLPPLITVHIRRGDFTGVGQCSNDKPCRTGTELFTKAVDEVKKQLAEERGLQVSSVFITSDEKDPLFWDEISALGWRFINHTAEKTLDRYGEWYPPLIDTVALSLGVGFVGTLDSTFSTLSARRVEDWNQGAIRLVDRRLT</sequence>
<feature type="transmembrane region" description="Helical" evidence="4">
    <location>
        <begin position="21"/>
        <end position="38"/>
    </location>
</feature>
<dbReference type="EMBL" id="JACGCI010000006">
    <property type="protein sequence ID" value="KAF6763150.1"/>
    <property type="molecule type" value="Genomic_DNA"/>
</dbReference>
<comment type="caution">
    <text evidence="5">The sequence shown here is derived from an EMBL/GenBank/DDBJ whole genome shotgun (WGS) entry which is preliminary data.</text>
</comment>
<dbReference type="GO" id="GO:0016740">
    <property type="term" value="F:transferase activity"/>
    <property type="evidence" value="ECO:0007669"/>
    <property type="project" value="UniProtKB-KW"/>
</dbReference>
<dbReference type="InterPro" id="IPR019378">
    <property type="entry name" value="GDP-Fuc_O-FucTrfase"/>
</dbReference>
<keyword evidence="4" id="KW-1133">Transmembrane helix</keyword>
<gene>
    <name evidence="5" type="ORF">DFP72DRAFT_525318</name>
</gene>
<accession>A0A8H6ICR5</accession>
<dbReference type="Gene3D" id="3.40.50.11350">
    <property type="match status" value="1"/>
</dbReference>
<evidence type="ECO:0000256" key="4">
    <source>
        <dbReference type="SAM" id="Phobius"/>
    </source>
</evidence>
<evidence type="ECO:0000256" key="2">
    <source>
        <dbReference type="ARBA" id="ARBA00023253"/>
    </source>
</evidence>
<dbReference type="CDD" id="cd11296">
    <property type="entry name" value="O-FucT_like"/>
    <property type="match status" value="1"/>
</dbReference>
<organism evidence="5 6">
    <name type="scientific">Ephemerocybe angulata</name>
    <dbReference type="NCBI Taxonomy" id="980116"/>
    <lineage>
        <taxon>Eukaryota</taxon>
        <taxon>Fungi</taxon>
        <taxon>Dikarya</taxon>
        <taxon>Basidiomycota</taxon>
        <taxon>Agaricomycotina</taxon>
        <taxon>Agaricomycetes</taxon>
        <taxon>Agaricomycetidae</taxon>
        <taxon>Agaricales</taxon>
        <taxon>Agaricineae</taxon>
        <taxon>Psathyrellaceae</taxon>
        <taxon>Ephemerocybe</taxon>
    </lineage>
</organism>
<dbReference type="GO" id="GO:0006004">
    <property type="term" value="P:fucose metabolic process"/>
    <property type="evidence" value="ECO:0007669"/>
    <property type="project" value="UniProtKB-KW"/>
</dbReference>
<keyword evidence="3" id="KW-0119">Carbohydrate metabolism</keyword>
<keyword evidence="6" id="KW-1185">Reference proteome</keyword>
<keyword evidence="4" id="KW-0812">Transmembrane</keyword>
<keyword evidence="4" id="KW-0472">Membrane</keyword>
<dbReference type="AlphaFoldDB" id="A0A8H6ICR5"/>